<dbReference type="Proteomes" id="UP000482960">
    <property type="component" value="Unassembled WGS sequence"/>
</dbReference>
<sequence>MHELIRREAPELAPYVQSGMLGYGSYHYRYDSGREGDWFVVGLAGRKAYVSLYVSATVGDRYLAETYRDRLPKADIGRSCVRIKRLSDVNLDTVAALIREAAQTRPDSSA</sequence>
<proteinExistence type="predicted"/>
<dbReference type="SUPFAM" id="SSF159888">
    <property type="entry name" value="YdhG-like"/>
    <property type="match status" value="1"/>
</dbReference>
<organism evidence="2 3">
    <name type="scientific">Phytohabitans rumicis</name>
    <dbReference type="NCBI Taxonomy" id="1076125"/>
    <lineage>
        <taxon>Bacteria</taxon>
        <taxon>Bacillati</taxon>
        <taxon>Actinomycetota</taxon>
        <taxon>Actinomycetes</taxon>
        <taxon>Micromonosporales</taxon>
        <taxon>Micromonosporaceae</taxon>
    </lineage>
</organism>
<reference evidence="2 3" key="2">
    <citation type="submission" date="2020-03" db="EMBL/GenBank/DDBJ databases">
        <authorList>
            <person name="Ichikawa N."/>
            <person name="Kimura A."/>
            <person name="Kitahashi Y."/>
            <person name="Uohara A."/>
        </authorList>
    </citation>
    <scope>NUCLEOTIDE SEQUENCE [LARGE SCALE GENOMIC DNA]</scope>
    <source>
        <strain evidence="2 3">NBRC 108638</strain>
    </source>
</reference>
<accession>A0A6V8LEE7</accession>
<dbReference type="InterPro" id="IPR014922">
    <property type="entry name" value="YdhG-like"/>
</dbReference>
<comment type="caution">
    <text evidence="2">The sequence shown here is derived from an EMBL/GenBank/DDBJ whole genome shotgun (WGS) entry which is preliminary data.</text>
</comment>
<reference evidence="2 3" key="1">
    <citation type="submission" date="2020-03" db="EMBL/GenBank/DDBJ databases">
        <title>Whole genome shotgun sequence of Phytohabitans rumicis NBRC 108638.</title>
        <authorList>
            <person name="Komaki H."/>
            <person name="Tamura T."/>
        </authorList>
    </citation>
    <scope>NUCLEOTIDE SEQUENCE [LARGE SCALE GENOMIC DNA]</scope>
    <source>
        <strain evidence="2 3">NBRC 108638</strain>
    </source>
</reference>
<evidence type="ECO:0000313" key="2">
    <source>
        <dbReference type="EMBL" id="GFJ92959.1"/>
    </source>
</evidence>
<feature type="domain" description="YdhG-like" evidence="1">
    <location>
        <begin position="2"/>
        <end position="101"/>
    </location>
</feature>
<protein>
    <recommendedName>
        <fullName evidence="1">YdhG-like domain-containing protein</fullName>
    </recommendedName>
</protein>
<dbReference type="AlphaFoldDB" id="A0A6V8LEE7"/>
<evidence type="ECO:0000313" key="3">
    <source>
        <dbReference type="Proteomes" id="UP000482960"/>
    </source>
</evidence>
<name>A0A6V8LEE7_9ACTN</name>
<keyword evidence="3" id="KW-1185">Reference proteome</keyword>
<evidence type="ECO:0000259" key="1">
    <source>
        <dbReference type="Pfam" id="PF08818"/>
    </source>
</evidence>
<dbReference type="EMBL" id="BLPG01000001">
    <property type="protein sequence ID" value="GFJ92959.1"/>
    <property type="molecule type" value="Genomic_DNA"/>
</dbReference>
<dbReference type="Gene3D" id="3.90.1150.200">
    <property type="match status" value="1"/>
</dbReference>
<gene>
    <name evidence="2" type="ORF">Prum_066010</name>
</gene>
<dbReference type="Pfam" id="PF08818">
    <property type="entry name" value="DUF1801"/>
    <property type="match status" value="1"/>
</dbReference>